<dbReference type="Proteomes" id="UP000285865">
    <property type="component" value="Unassembled WGS sequence"/>
</dbReference>
<evidence type="ECO:0000313" key="2">
    <source>
        <dbReference type="Proteomes" id="UP000285865"/>
    </source>
</evidence>
<proteinExistence type="predicted"/>
<reference evidence="1 2" key="1">
    <citation type="submission" date="2018-08" db="EMBL/GenBank/DDBJ databases">
        <title>A genome reference for cultivated species of the human gut microbiota.</title>
        <authorList>
            <person name="Zou Y."/>
            <person name="Xue W."/>
            <person name="Luo G."/>
        </authorList>
    </citation>
    <scope>NUCLEOTIDE SEQUENCE [LARGE SCALE GENOMIC DNA]</scope>
    <source>
        <strain evidence="1 2">AM16-11</strain>
    </source>
</reference>
<protein>
    <submittedName>
        <fullName evidence="1">Uncharacterized protein</fullName>
    </submittedName>
</protein>
<evidence type="ECO:0000313" key="1">
    <source>
        <dbReference type="EMBL" id="RHI25733.1"/>
    </source>
</evidence>
<dbReference type="EMBL" id="QRKN01000001">
    <property type="protein sequence ID" value="RHI25733.1"/>
    <property type="molecule type" value="Genomic_DNA"/>
</dbReference>
<name>A0A414ZR43_9FIRM</name>
<dbReference type="RefSeq" id="WP_118257209.1">
    <property type="nucleotide sequence ID" value="NZ_QRKN01000001.1"/>
</dbReference>
<accession>A0A414ZR43</accession>
<dbReference type="AlphaFoldDB" id="A0A414ZR43"/>
<comment type="caution">
    <text evidence="1">The sequence shown here is derived from an EMBL/GenBank/DDBJ whole genome shotgun (WGS) entry which is preliminary data.</text>
</comment>
<organism evidence="1 2">
    <name type="scientific">Agathobacter rectalis</name>
    <dbReference type="NCBI Taxonomy" id="39491"/>
    <lineage>
        <taxon>Bacteria</taxon>
        <taxon>Bacillati</taxon>
        <taxon>Bacillota</taxon>
        <taxon>Clostridia</taxon>
        <taxon>Lachnospirales</taxon>
        <taxon>Lachnospiraceae</taxon>
        <taxon>Agathobacter</taxon>
    </lineage>
</organism>
<gene>
    <name evidence="1" type="ORF">DW172_03360</name>
</gene>
<sequence length="113" mass="13311">MSKAKKLSFKEESNVNIEDRLRQEHDQWYIDITDIAIEMFGDIVDKVEITDFYDYTKEEAIEGAKVLIEKWKINLKDSGITFDGENMLVTFKNGKRIEIWNSEWGGIRFPESK</sequence>